<comment type="caution">
    <text evidence="2">The sequence shown here is derived from an EMBL/GenBank/DDBJ whole genome shotgun (WGS) entry which is preliminary data.</text>
</comment>
<name>A0AAJ2V8I6_DELAC</name>
<dbReference type="NCBIfam" id="NF040576">
    <property type="entry name" value="T2SS_GspM_XpsM"/>
    <property type="match status" value="1"/>
</dbReference>
<dbReference type="AlphaFoldDB" id="A0AAJ2V8I6"/>
<evidence type="ECO:0000256" key="1">
    <source>
        <dbReference type="SAM" id="Phobius"/>
    </source>
</evidence>
<organism evidence="2 3">
    <name type="scientific">Delftia acidovorans</name>
    <name type="common">Pseudomonas acidovorans</name>
    <name type="synonym">Comamonas acidovorans</name>
    <dbReference type="NCBI Taxonomy" id="80866"/>
    <lineage>
        <taxon>Bacteria</taxon>
        <taxon>Pseudomonadati</taxon>
        <taxon>Pseudomonadota</taxon>
        <taxon>Betaproteobacteria</taxon>
        <taxon>Burkholderiales</taxon>
        <taxon>Comamonadaceae</taxon>
        <taxon>Delftia</taxon>
    </lineage>
</organism>
<evidence type="ECO:0000313" key="2">
    <source>
        <dbReference type="EMBL" id="MDX4952411.1"/>
    </source>
</evidence>
<feature type="transmembrane region" description="Helical" evidence="1">
    <location>
        <begin position="12"/>
        <end position="36"/>
    </location>
</feature>
<gene>
    <name evidence="2" type="primary">gspM</name>
    <name evidence="2" type="ORF">SGN30_03120</name>
</gene>
<keyword evidence="1" id="KW-1133">Transmembrane helix</keyword>
<dbReference type="Proteomes" id="UP001287445">
    <property type="component" value="Unassembled WGS sequence"/>
</dbReference>
<accession>A0AAJ2V8I6</accession>
<dbReference type="RefSeq" id="WP_063327295.1">
    <property type="nucleotide sequence ID" value="NZ_JAWWMZ010000001.1"/>
</dbReference>
<evidence type="ECO:0000313" key="3">
    <source>
        <dbReference type="Proteomes" id="UP001287445"/>
    </source>
</evidence>
<keyword evidence="1" id="KW-0812">Transmembrane</keyword>
<protein>
    <submittedName>
        <fullName evidence="2">Type II secretion system protein GspM</fullName>
    </submittedName>
</protein>
<reference evidence="2" key="1">
    <citation type="submission" date="2023-11" db="EMBL/GenBank/DDBJ databases">
        <title>Identification and selenium tolerance of Delftia acidovorans R3-25.</title>
        <authorList>
            <person name="Zhang S."/>
            <person name="Liu Y."/>
            <person name="Guo Y."/>
        </authorList>
    </citation>
    <scope>NUCLEOTIDE SEQUENCE</scope>
    <source>
        <strain evidence="2">R3-25</strain>
    </source>
</reference>
<dbReference type="EMBL" id="JAWWMZ010000001">
    <property type="protein sequence ID" value="MDX4952411.1"/>
    <property type="molecule type" value="Genomic_DNA"/>
</dbReference>
<dbReference type="InterPro" id="IPR034756">
    <property type="entry name" value="T2SSM_b"/>
</dbReference>
<sequence length="195" mass="21590">MTAGAQKLTLRQWALLGGIAILLVVPLLLLGSWIYAKHQWAQEQLDTLEPRYARLAGMQGQTEEIQEALRKIESTKALHIYPAEQDSTQTGNAIQQRLRTVLDKAGLSVVSSQVRPASESSETDQGPYERISVSMTAEGEWSAIQLAIMSLPEVTPTVWLDDLQLNLLGNLESNNLRVPPKISAQFVFSILRSKP</sequence>
<keyword evidence="1" id="KW-0472">Membrane</keyword>
<dbReference type="Pfam" id="PF10741">
    <property type="entry name" value="T2SSM_b"/>
    <property type="match status" value="1"/>
</dbReference>
<proteinExistence type="predicted"/>